<dbReference type="AlphaFoldDB" id="A0A9W6H8S3"/>
<dbReference type="GO" id="GO:0009311">
    <property type="term" value="P:oligosaccharide metabolic process"/>
    <property type="evidence" value="ECO:0007669"/>
    <property type="project" value="InterPro"/>
</dbReference>
<organism evidence="5 6">
    <name type="scientific">Leifsonia poae</name>
    <dbReference type="NCBI Taxonomy" id="110933"/>
    <lineage>
        <taxon>Bacteria</taxon>
        <taxon>Bacillati</taxon>
        <taxon>Actinomycetota</taxon>
        <taxon>Actinomycetes</taxon>
        <taxon>Micrococcales</taxon>
        <taxon>Microbacteriaceae</taxon>
        <taxon>Leifsonia</taxon>
    </lineage>
</organism>
<dbReference type="PANTHER" id="PTHR10412">
    <property type="entry name" value="MANNOSYL-OLIGOSACCHARIDE GLUCOSIDASE"/>
    <property type="match status" value="1"/>
</dbReference>
<dbReference type="InterPro" id="IPR012341">
    <property type="entry name" value="6hp_glycosidase-like_sf"/>
</dbReference>
<reference evidence="5" key="2">
    <citation type="submission" date="2023-01" db="EMBL/GenBank/DDBJ databases">
        <authorList>
            <person name="Sun Q."/>
            <person name="Evtushenko L."/>
        </authorList>
    </citation>
    <scope>NUCLEOTIDE SEQUENCE</scope>
    <source>
        <strain evidence="5">VKM Ac-1401</strain>
    </source>
</reference>
<dbReference type="InterPro" id="IPR004888">
    <property type="entry name" value="Glycoside_hydrolase_63"/>
</dbReference>
<dbReference type="InterPro" id="IPR008928">
    <property type="entry name" value="6-hairpin_glycosidase_sf"/>
</dbReference>
<accession>A0A9W6H8S3</accession>
<dbReference type="PANTHER" id="PTHR10412:SF11">
    <property type="entry name" value="MANNOSYL-OLIGOSACCHARIDE GLUCOSIDASE"/>
    <property type="match status" value="1"/>
</dbReference>
<gene>
    <name evidence="5" type="ORF">GCM10017584_10210</name>
</gene>
<reference evidence="5" key="1">
    <citation type="journal article" date="2014" name="Int. J. Syst. Evol. Microbiol.">
        <title>Complete genome sequence of Corynebacterium casei LMG S-19264T (=DSM 44701T), isolated from a smear-ripened cheese.</title>
        <authorList>
            <consortium name="US DOE Joint Genome Institute (JGI-PGF)"/>
            <person name="Walter F."/>
            <person name="Albersmeier A."/>
            <person name="Kalinowski J."/>
            <person name="Ruckert C."/>
        </authorList>
    </citation>
    <scope>NUCLEOTIDE SEQUENCE</scope>
    <source>
        <strain evidence="5">VKM Ac-1401</strain>
    </source>
</reference>
<protein>
    <recommendedName>
        <fullName evidence="4">Mannosylglycerate hydrolase MGH1-like glycoside hydrolase domain-containing protein</fullName>
    </recommendedName>
</protein>
<evidence type="ECO:0000313" key="5">
    <source>
        <dbReference type="EMBL" id="GLJ75447.1"/>
    </source>
</evidence>
<dbReference type="GO" id="GO:0004573">
    <property type="term" value="F:Glc3Man9GlcNAc2 oligosaccharide glucosidase activity"/>
    <property type="evidence" value="ECO:0007669"/>
    <property type="project" value="InterPro"/>
</dbReference>
<proteinExistence type="inferred from homology"/>
<sequence length="591" mass="63191">MTAAEPEVLSAADRAARFLDLEKAPFTLPGSRILVQRADGGVTMRLAEYERRLDDCVVVRELRVFGADGRLAGLVDVRPERIAFAGGVSLTFDGPDALSIGGNGRWTIELTVPGSAEHPALESGAWTPALPSAPVAGWRTSGADDVLLRDAPDGGTVVRLSLAGDDARVRIALGTPGAPAAAASHSAALAATTRVWHDWFERTPSVRPDLADLTAFCWWVLGANIVTLPGRGDARAVVPSKIGYVGLWQWDAYFIAAGLRHGDPELAREQLALAFGFPTPDGQLPDVVHDEGVLASSDDLPPGDRDNLRRAGSAIADPSAPIPLTKPPLAAWALRALEGLIDDPAWFDEAWQTVARSQEWWFAHSDLDGDGMPEYGHPYSSGLDDSPVFDGELPVASPDLAGYLILQDDLLASHARSVGDAAAAERHARRAERTLALLEDMWDDDAGFFRSRGAGRPLAAETAVSLLPLLTGRLPGRIVSRMLEALDDPDRFATQWAVPTVAARDAEFSAERMWRGPVWVNVNALIAEGLAVSGYAERSRELVEATLALVQHAGGPHEYFNPLTGEKARTATTSFGWSAALYIDLAVRASG</sequence>
<comment type="similarity">
    <text evidence="1">Belongs to the glycosyl hydrolase 63 family.</text>
</comment>
<keyword evidence="2" id="KW-0378">Hydrolase</keyword>
<dbReference type="InterPro" id="IPR054491">
    <property type="entry name" value="MGH1-like_GH"/>
</dbReference>
<keyword evidence="6" id="KW-1185">Reference proteome</keyword>
<evidence type="ECO:0000256" key="3">
    <source>
        <dbReference type="ARBA" id="ARBA00023295"/>
    </source>
</evidence>
<dbReference type="Proteomes" id="UP001142372">
    <property type="component" value="Unassembled WGS sequence"/>
</dbReference>
<name>A0A9W6H8S3_9MICO</name>
<dbReference type="Pfam" id="PF22422">
    <property type="entry name" value="MGH1-like_GH"/>
    <property type="match status" value="1"/>
</dbReference>
<keyword evidence="3" id="KW-0326">Glycosidase</keyword>
<evidence type="ECO:0000313" key="6">
    <source>
        <dbReference type="Proteomes" id="UP001142372"/>
    </source>
</evidence>
<dbReference type="Gene3D" id="1.50.10.10">
    <property type="match status" value="1"/>
</dbReference>
<feature type="domain" description="Mannosylglycerate hydrolase MGH1-like glycoside hydrolase" evidence="4">
    <location>
        <begin position="244"/>
        <end position="578"/>
    </location>
</feature>
<evidence type="ECO:0000256" key="2">
    <source>
        <dbReference type="ARBA" id="ARBA00022801"/>
    </source>
</evidence>
<evidence type="ECO:0000256" key="1">
    <source>
        <dbReference type="ARBA" id="ARBA00010833"/>
    </source>
</evidence>
<dbReference type="GO" id="GO:0006487">
    <property type="term" value="P:protein N-linked glycosylation"/>
    <property type="evidence" value="ECO:0007669"/>
    <property type="project" value="TreeGrafter"/>
</dbReference>
<comment type="caution">
    <text evidence="5">The sequence shown here is derived from an EMBL/GenBank/DDBJ whole genome shotgun (WGS) entry which is preliminary data.</text>
</comment>
<dbReference type="EMBL" id="BSEN01000003">
    <property type="protein sequence ID" value="GLJ75447.1"/>
    <property type="molecule type" value="Genomic_DNA"/>
</dbReference>
<evidence type="ECO:0000259" key="4">
    <source>
        <dbReference type="Pfam" id="PF22422"/>
    </source>
</evidence>
<dbReference type="SUPFAM" id="SSF48208">
    <property type="entry name" value="Six-hairpin glycosidases"/>
    <property type="match status" value="1"/>
</dbReference>